<evidence type="ECO:0000256" key="4">
    <source>
        <dbReference type="ARBA" id="ARBA00022692"/>
    </source>
</evidence>
<comment type="subcellular location">
    <subcellularLocation>
        <location evidence="1">Membrane</location>
        <topology evidence="1">Single-pass type IV membrane protein</topology>
    </subcellularLocation>
</comment>
<keyword evidence="6" id="KW-0175">Coiled coil</keyword>
<keyword evidence="5" id="KW-1133">Transmembrane helix</keyword>
<accession>A0ABQ7JG04</accession>
<keyword evidence="4" id="KW-0812">Transmembrane</keyword>
<dbReference type="PANTHER" id="PTHR19957">
    <property type="entry name" value="SYNTAXIN"/>
    <property type="match status" value="1"/>
</dbReference>
<dbReference type="InterPro" id="IPR000727">
    <property type="entry name" value="T_SNARE_dom"/>
</dbReference>
<dbReference type="PANTHER" id="PTHR19957:SF3">
    <property type="entry name" value="SYNTAXIN-5"/>
    <property type="match status" value="1"/>
</dbReference>
<organism evidence="9 10">
    <name type="scientific">Cardiosporidium cionae</name>
    <dbReference type="NCBI Taxonomy" id="476202"/>
    <lineage>
        <taxon>Eukaryota</taxon>
        <taxon>Sar</taxon>
        <taxon>Alveolata</taxon>
        <taxon>Apicomplexa</taxon>
        <taxon>Aconoidasida</taxon>
        <taxon>Nephromycida</taxon>
        <taxon>Cardiosporidium</taxon>
    </lineage>
</organism>
<dbReference type="InterPro" id="IPR010989">
    <property type="entry name" value="SNARE"/>
</dbReference>
<sequence>MQCFDRTSDFQKAAQRIGGTLGNTSSCILPQTVSNGSVVHKNESLYASSTTGLRLRPRESSSSPADRNFHALSKEFDGSLQSAMDHLQKMRKLVKHRGIFRDSTREVEELTYEINQAVTSLTAKFQKMEDMARTVDTANSHNRSHYVAIVNGQKSRFLELTQNFKNLLQAHSDNMRKQDDRRNLYSYSSAYQNSENTHIFTSQPHDAAEIDLESGQKHMQQERHRGFSYAHSRKEAMENIQRAISELANVFQRVASMVSQQEEMILRIDEDVDYSLHNVREGALCPLSLGCIFCSVFDLKMKK</sequence>
<keyword evidence="3" id="KW-0813">Transport</keyword>
<evidence type="ECO:0000256" key="6">
    <source>
        <dbReference type="ARBA" id="ARBA00023054"/>
    </source>
</evidence>
<dbReference type="EMBL" id="JADAQX010000014">
    <property type="protein sequence ID" value="KAF8822913.1"/>
    <property type="molecule type" value="Genomic_DNA"/>
</dbReference>
<dbReference type="InterPro" id="IPR045242">
    <property type="entry name" value="Syntaxin"/>
</dbReference>
<keyword evidence="10" id="KW-1185">Reference proteome</keyword>
<evidence type="ECO:0000256" key="3">
    <source>
        <dbReference type="ARBA" id="ARBA00022448"/>
    </source>
</evidence>
<proteinExistence type="inferred from homology"/>
<dbReference type="Gene3D" id="1.20.58.70">
    <property type="match status" value="1"/>
</dbReference>
<evidence type="ECO:0000256" key="7">
    <source>
        <dbReference type="ARBA" id="ARBA00023136"/>
    </source>
</evidence>
<reference evidence="9 10" key="1">
    <citation type="journal article" date="2020" name="bioRxiv">
        <title>Metabolic contributions of an alphaproteobacterial endosymbiont in the apicomplexan Cardiosporidium cionae.</title>
        <authorList>
            <person name="Hunter E.S."/>
            <person name="Paight C.J."/>
            <person name="Lane C.E."/>
        </authorList>
    </citation>
    <scope>NUCLEOTIDE SEQUENCE [LARGE SCALE GENOMIC DNA]</scope>
    <source>
        <strain evidence="9">ESH_2018</strain>
    </source>
</reference>
<evidence type="ECO:0000259" key="8">
    <source>
        <dbReference type="PROSITE" id="PS50192"/>
    </source>
</evidence>
<dbReference type="PROSITE" id="PS50192">
    <property type="entry name" value="T_SNARE"/>
    <property type="match status" value="1"/>
</dbReference>
<evidence type="ECO:0000256" key="1">
    <source>
        <dbReference type="ARBA" id="ARBA00004211"/>
    </source>
</evidence>
<comment type="caution">
    <text evidence="9">The sequence shown here is derived from an EMBL/GenBank/DDBJ whole genome shotgun (WGS) entry which is preliminary data.</text>
</comment>
<dbReference type="Proteomes" id="UP000823046">
    <property type="component" value="Unassembled WGS sequence"/>
</dbReference>
<evidence type="ECO:0000313" key="10">
    <source>
        <dbReference type="Proteomes" id="UP000823046"/>
    </source>
</evidence>
<gene>
    <name evidence="9" type="ORF">IE077_002053</name>
</gene>
<feature type="domain" description="T-SNARE coiled-coil homology" evidence="8">
    <location>
        <begin position="227"/>
        <end position="280"/>
    </location>
</feature>
<name>A0ABQ7JG04_9APIC</name>
<evidence type="ECO:0000256" key="5">
    <source>
        <dbReference type="ARBA" id="ARBA00022989"/>
    </source>
</evidence>
<dbReference type="SUPFAM" id="SSF47661">
    <property type="entry name" value="t-snare proteins"/>
    <property type="match status" value="1"/>
</dbReference>
<evidence type="ECO:0000313" key="9">
    <source>
        <dbReference type="EMBL" id="KAF8822913.1"/>
    </source>
</evidence>
<evidence type="ECO:0000256" key="2">
    <source>
        <dbReference type="ARBA" id="ARBA00009063"/>
    </source>
</evidence>
<keyword evidence="7" id="KW-0472">Membrane</keyword>
<comment type="similarity">
    <text evidence="2">Belongs to the syntaxin family.</text>
</comment>
<protein>
    <submittedName>
        <fullName evidence="9">Syntaxin 5</fullName>
    </submittedName>
</protein>